<dbReference type="EnsemblMetazoa" id="ADIR014937-RA">
    <property type="protein sequence ID" value="ADIR014937-PA"/>
    <property type="gene ID" value="ADIR014937"/>
</dbReference>
<proteinExistence type="predicted"/>
<dbReference type="VEuPathDB" id="VectorBase:ADIR014937"/>
<evidence type="ECO:0000313" key="2">
    <source>
        <dbReference type="Proteomes" id="UP000075884"/>
    </source>
</evidence>
<name>A0A182NYP3_9DIPT</name>
<sequence>MCLTGSDHYRTPHQ</sequence>
<dbReference type="Proteomes" id="UP000075884">
    <property type="component" value="Unassembled WGS sequence"/>
</dbReference>
<organism evidence="1 2">
    <name type="scientific">Anopheles dirus</name>
    <dbReference type="NCBI Taxonomy" id="7168"/>
    <lineage>
        <taxon>Eukaryota</taxon>
        <taxon>Metazoa</taxon>
        <taxon>Ecdysozoa</taxon>
        <taxon>Arthropoda</taxon>
        <taxon>Hexapoda</taxon>
        <taxon>Insecta</taxon>
        <taxon>Pterygota</taxon>
        <taxon>Neoptera</taxon>
        <taxon>Endopterygota</taxon>
        <taxon>Diptera</taxon>
        <taxon>Nematocera</taxon>
        <taxon>Culicoidea</taxon>
        <taxon>Culicidae</taxon>
        <taxon>Anophelinae</taxon>
        <taxon>Anopheles</taxon>
    </lineage>
</organism>
<accession>A0A182NYP3</accession>
<evidence type="ECO:0000313" key="1">
    <source>
        <dbReference type="EnsemblMetazoa" id="ADIR014937-PA"/>
    </source>
</evidence>
<keyword evidence="2" id="KW-1185">Reference proteome</keyword>
<protein>
    <submittedName>
        <fullName evidence="1">Uncharacterized protein</fullName>
    </submittedName>
</protein>
<reference evidence="2" key="1">
    <citation type="submission" date="2013-03" db="EMBL/GenBank/DDBJ databases">
        <title>The Genome Sequence of Anopheles dirus WRAIR2.</title>
        <authorList>
            <consortium name="The Broad Institute Genomics Platform"/>
            <person name="Neafsey D.E."/>
            <person name="Walton C."/>
            <person name="Walker B."/>
            <person name="Young S.K."/>
            <person name="Zeng Q."/>
            <person name="Gargeya S."/>
            <person name="Fitzgerald M."/>
            <person name="Haas B."/>
            <person name="Abouelleil A."/>
            <person name="Allen A.W."/>
            <person name="Alvarado L."/>
            <person name="Arachchi H.M."/>
            <person name="Berlin A.M."/>
            <person name="Chapman S.B."/>
            <person name="Gainer-Dewar J."/>
            <person name="Goldberg J."/>
            <person name="Griggs A."/>
            <person name="Gujja S."/>
            <person name="Hansen M."/>
            <person name="Howarth C."/>
            <person name="Imamovic A."/>
            <person name="Ireland A."/>
            <person name="Larimer J."/>
            <person name="McCowan C."/>
            <person name="Murphy C."/>
            <person name="Pearson M."/>
            <person name="Poon T.W."/>
            <person name="Priest M."/>
            <person name="Roberts A."/>
            <person name="Saif S."/>
            <person name="Shea T."/>
            <person name="Sisk P."/>
            <person name="Sykes S."/>
            <person name="Wortman J."/>
            <person name="Nusbaum C."/>
            <person name="Birren B."/>
        </authorList>
    </citation>
    <scope>NUCLEOTIDE SEQUENCE [LARGE SCALE GENOMIC DNA]</scope>
    <source>
        <strain evidence="2">WRAIR2</strain>
    </source>
</reference>
<reference evidence="1" key="2">
    <citation type="submission" date="2020-05" db="UniProtKB">
        <authorList>
            <consortium name="EnsemblMetazoa"/>
        </authorList>
    </citation>
    <scope>IDENTIFICATION</scope>
    <source>
        <strain evidence="1">WRAIR2</strain>
    </source>
</reference>